<dbReference type="SUPFAM" id="SSF56281">
    <property type="entry name" value="Metallo-hydrolase/oxidoreductase"/>
    <property type="match status" value="1"/>
</dbReference>
<dbReference type="PANTHER" id="PTHR43694">
    <property type="entry name" value="RIBONUCLEASE J"/>
    <property type="match status" value="1"/>
</dbReference>
<dbReference type="Pfam" id="PF07521">
    <property type="entry name" value="RMMBL"/>
    <property type="match status" value="1"/>
</dbReference>
<dbReference type="Pfam" id="PF00753">
    <property type="entry name" value="Lactamase_B"/>
    <property type="match status" value="1"/>
</dbReference>
<dbReference type="InterPro" id="IPR001279">
    <property type="entry name" value="Metallo-B-lactamas"/>
</dbReference>
<dbReference type="InterPro" id="IPR011108">
    <property type="entry name" value="RMMBL"/>
</dbReference>
<dbReference type="Proteomes" id="UP000054015">
    <property type="component" value="Unassembled WGS sequence"/>
</dbReference>
<dbReference type="Gene3D" id="3.60.15.10">
    <property type="entry name" value="Ribonuclease Z/Hydroxyacylglutathione hydrolase-like"/>
    <property type="match status" value="2"/>
</dbReference>
<dbReference type="AlphaFoldDB" id="A0A101E384"/>
<evidence type="ECO:0000259" key="2">
    <source>
        <dbReference type="Pfam" id="PF07521"/>
    </source>
</evidence>
<protein>
    <submittedName>
        <fullName evidence="3">Putative hydrolase of the metallo-beta-lactamase superfamily</fullName>
    </submittedName>
</protein>
<dbReference type="GO" id="GO:0016787">
    <property type="term" value="F:hydrolase activity"/>
    <property type="evidence" value="ECO:0007669"/>
    <property type="project" value="UniProtKB-KW"/>
</dbReference>
<sequence>MKITVYDGAETIGGNKIYVEERERGVFLDFGMNFAKYGEYFEDFLRERSVRGIHDPLYLGLIPELNIYRSDLIPSDVDLSRYPKLNVEAVLISHAHLDHCGNAGYLHESVPIVASAITLAIMKAMRDCGRPGPGGEVTYHSQKQPCEDDRVLKSPQGKNFPYIGRDVVCVDDLSDELRNFICYKPGQDDKNTKKLEAGEVCSLADSNFPFEIKAYGVDHSIYGATAYVLYGDTAVAYTGDLRMHGKLRDETRKFVREARNVPVLIIEGTRAGRGEDFNVSEQDVYENCLMAVEESKGVVIADFSPRNFERLETFKEIARETGRQLIVTAKDAYMLHAIELVDGVDRMEGLGIYGELKDRREKWETEVVMKRWEELYVDPTEINRNPEGYILCFSFYDMKHLLDIKPEGGVYVYSSSEAFSEEQEFDFLRLYNWLRTFNFWIYGFEIAEEGGKLKPEFVKGYHASGHASKEDLRWIIGQIDPETIIPVHTDNPGWFEENFENVKVLKDGESIEFN</sequence>
<proteinExistence type="predicted"/>
<comment type="caution">
    <text evidence="3">The sequence shown here is derived from an EMBL/GenBank/DDBJ whole genome shotgun (WGS) entry which is preliminary data.</text>
</comment>
<evidence type="ECO:0000259" key="1">
    <source>
        <dbReference type="Pfam" id="PF00753"/>
    </source>
</evidence>
<dbReference type="EMBL" id="LGEX01000001">
    <property type="protein sequence ID" value="KUK07729.1"/>
    <property type="molecule type" value="Genomic_DNA"/>
</dbReference>
<reference evidence="4" key="1">
    <citation type="journal article" date="2015" name="MBio">
        <title>Genome-Resolved Metagenomic Analysis Reveals Roles for Candidate Phyla and Other Microbial Community Members in Biogeochemical Transformations in Oil Reservoirs.</title>
        <authorList>
            <person name="Hu P."/>
            <person name="Tom L."/>
            <person name="Singh A."/>
            <person name="Thomas B.C."/>
            <person name="Baker B.J."/>
            <person name="Piceno Y.M."/>
            <person name="Andersen G.L."/>
            <person name="Banfield J.F."/>
        </authorList>
    </citation>
    <scope>NUCLEOTIDE SEQUENCE [LARGE SCALE GENOMIC DNA]</scope>
</reference>
<feature type="domain" description="Metallo-beta-lactamase" evidence="1">
    <location>
        <begin position="80"/>
        <end position="114"/>
    </location>
</feature>
<accession>A0A101E384</accession>
<organism evidence="3 4">
    <name type="scientific">Archaeoglobus fulgidus</name>
    <dbReference type="NCBI Taxonomy" id="2234"/>
    <lineage>
        <taxon>Archaea</taxon>
        <taxon>Methanobacteriati</taxon>
        <taxon>Methanobacteriota</taxon>
        <taxon>Archaeoglobi</taxon>
        <taxon>Archaeoglobales</taxon>
        <taxon>Archaeoglobaceae</taxon>
        <taxon>Archaeoglobus</taxon>
    </lineage>
</organism>
<keyword evidence="3" id="KW-0378">Hydrolase</keyword>
<evidence type="ECO:0000313" key="3">
    <source>
        <dbReference type="EMBL" id="KUK07729.1"/>
    </source>
</evidence>
<dbReference type="InterPro" id="IPR036866">
    <property type="entry name" value="RibonucZ/Hydroxyglut_hydro"/>
</dbReference>
<gene>
    <name evidence="3" type="ORF">XD48_0064</name>
</gene>
<evidence type="ECO:0000313" key="4">
    <source>
        <dbReference type="Proteomes" id="UP000054015"/>
    </source>
</evidence>
<name>A0A101E384_ARCFL</name>
<dbReference type="PANTHER" id="PTHR43694:SF1">
    <property type="entry name" value="RIBONUCLEASE J"/>
    <property type="match status" value="1"/>
</dbReference>
<dbReference type="PATRIC" id="fig|2234.7.peg.703"/>
<feature type="domain" description="Zn-dependent metallo-hydrolase RNA specificity" evidence="2">
    <location>
        <begin position="458"/>
        <end position="490"/>
    </location>
</feature>